<dbReference type="EMBL" id="CABWIB010000001">
    <property type="protein sequence ID" value="VWL85211.1"/>
    <property type="molecule type" value="Genomic_DNA"/>
</dbReference>
<dbReference type="InterPro" id="IPR050330">
    <property type="entry name" value="Bact_OuterMem_StrucFunc"/>
</dbReference>
<dbReference type="InterPro" id="IPR008640">
    <property type="entry name" value="Adhesin_Head_dom"/>
</dbReference>
<evidence type="ECO:0000256" key="4">
    <source>
        <dbReference type="ARBA" id="ARBA00022448"/>
    </source>
</evidence>
<dbReference type="SUPFAM" id="SSF101967">
    <property type="entry name" value="Adhesin YadA, collagen-binding domain"/>
    <property type="match status" value="2"/>
</dbReference>
<dbReference type="GO" id="GO:0009986">
    <property type="term" value="C:cell surface"/>
    <property type="evidence" value="ECO:0007669"/>
    <property type="project" value="UniProtKB-SubCell"/>
</dbReference>
<keyword evidence="6" id="KW-0812">Transmembrane</keyword>
<sequence length="677" mass="73642">MKQKNFLFYFIAILFAVQQIGYSKNLENKATGISALLINGEDIENTEKEFKSEATGAGSVAVGSYNKATAKNASALGYFNKATAKSSSAVGSVNTVAKKFSTAVGAFNIVEGIKSQTVGYLNYSSGYGSIVYGNQNNREFKKNYGINGEIKTGDFSMAFGIGNNNAGEDSLTLGHGNYAMGFKSLAIGYSSISEGQGSTVIGERAYILEDTNDAIAFGNYSKTAVNDGVAIGSYSLAETDKNTYGYNPKLGRVMNDSDLSQKGEYEKKYKAEKNAKNDSDKAAIAAEKKLLEYKTEKWTTKEEGEKIIGEYVKLNNEALEKIKIWKKDRKELSDVSGPWKSTAGAFSVGNSELGIIRQITGVSAGTKLTDAVNLAQLKAWSPTFYNNGRASNGNLSGDEITGLDDFGKLGIYFGEGLKAENVGKGLLISLDENSGRISKKNIDDSVKKLSSGIASSYAIATIPQVTYDRLFSIGAGTGLYNGKGAFAIGISGQNRDRNFVYKASVSIGEKANIGIAAGINLSLGKIKKEETKVVEVVKENPINNKLIERIEALEKEVLKLKEKESISYTIDNFVLDSDKITGEQTVKLKEIVEVVNSKFTNKTIVIIGYTDIRHNEEYNLDLGMRRAREAKKALIELGLSNDVNIILKSYGYNERVEGDYGKQRRVEILINDINSYR</sequence>
<dbReference type="Pfam" id="PF00691">
    <property type="entry name" value="OmpA"/>
    <property type="match status" value="1"/>
</dbReference>
<evidence type="ECO:0000259" key="12">
    <source>
        <dbReference type="PROSITE" id="PS51123"/>
    </source>
</evidence>
<keyword evidence="4" id="KW-0813">Transport</keyword>
<dbReference type="GO" id="GO:0009279">
    <property type="term" value="C:cell outer membrane"/>
    <property type="evidence" value="ECO:0007669"/>
    <property type="project" value="UniProtKB-SubCell"/>
</dbReference>
<evidence type="ECO:0000256" key="6">
    <source>
        <dbReference type="ARBA" id="ARBA00022692"/>
    </source>
</evidence>
<evidence type="ECO:0000256" key="2">
    <source>
        <dbReference type="ARBA" id="ARBA00004442"/>
    </source>
</evidence>
<dbReference type="Pfam" id="PF05658">
    <property type="entry name" value="YadA_head"/>
    <property type="match status" value="3"/>
</dbReference>
<dbReference type="InterPro" id="IPR036737">
    <property type="entry name" value="OmpA-like_sf"/>
</dbReference>
<keyword evidence="9 11" id="KW-0472">Membrane</keyword>
<feature type="domain" description="OmpA-like" evidence="12">
    <location>
        <begin position="560"/>
        <end position="674"/>
    </location>
</feature>
<dbReference type="SUPFAM" id="SSF54523">
    <property type="entry name" value="Pili subunits"/>
    <property type="match status" value="1"/>
</dbReference>
<evidence type="ECO:0000256" key="10">
    <source>
        <dbReference type="ARBA" id="ARBA00023237"/>
    </source>
</evidence>
<dbReference type="Gene3D" id="3.30.1300.30">
    <property type="entry name" value="GSPII I/J protein-like"/>
    <property type="match status" value="1"/>
</dbReference>
<evidence type="ECO:0000256" key="7">
    <source>
        <dbReference type="ARBA" id="ARBA00022729"/>
    </source>
</evidence>
<comment type="similarity">
    <text evidence="3">Belongs to the autotransporter-2 (AT-2) (TC 1.B.40) family.</text>
</comment>
<dbReference type="CDD" id="cd07185">
    <property type="entry name" value="OmpA_C-like"/>
    <property type="match status" value="1"/>
</dbReference>
<dbReference type="InterPro" id="IPR045584">
    <property type="entry name" value="Pilin-like"/>
</dbReference>
<dbReference type="InterPro" id="IPR006665">
    <property type="entry name" value="OmpA-like"/>
</dbReference>
<organism evidence="13 14">
    <name type="scientific">Oceanivirga miroungae</name>
    <dbReference type="NCBI Taxonomy" id="1130046"/>
    <lineage>
        <taxon>Bacteria</taxon>
        <taxon>Fusobacteriati</taxon>
        <taxon>Fusobacteriota</taxon>
        <taxon>Fusobacteriia</taxon>
        <taxon>Fusobacteriales</taxon>
        <taxon>Leptotrichiaceae</taxon>
        <taxon>Oceanivirga</taxon>
    </lineage>
</organism>
<dbReference type="Proteomes" id="UP000419017">
    <property type="component" value="Unassembled WGS sequence"/>
</dbReference>
<dbReference type="Gene3D" id="3.30.1330.60">
    <property type="entry name" value="OmpA-like domain"/>
    <property type="match status" value="1"/>
</dbReference>
<dbReference type="RefSeq" id="WP_156683224.1">
    <property type="nucleotide sequence ID" value="NZ_CABWIB010000001.1"/>
</dbReference>
<dbReference type="InterPro" id="IPR011049">
    <property type="entry name" value="Serralysin-like_metalloprot_C"/>
</dbReference>
<evidence type="ECO:0000256" key="9">
    <source>
        <dbReference type="ARBA" id="ARBA00023136"/>
    </source>
</evidence>
<evidence type="ECO:0000256" key="11">
    <source>
        <dbReference type="PROSITE-ProRule" id="PRU00473"/>
    </source>
</evidence>
<comment type="subcellular location">
    <subcellularLocation>
        <location evidence="2">Cell outer membrane</location>
    </subcellularLocation>
    <subcellularLocation>
        <location evidence="1">Cell surface</location>
    </subcellularLocation>
</comment>
<dbReference type="PROSITE" id="PS51123">
    <property type="entry name" value="OMPA_2"/>
    <property type="match status" value="1"/>
</dbReference>
<evidence type="ECO:0000256" key="3">
    <source>
        <dbReference type="ARBA" id="ARBA00005848"/>
    </source>
</evidence>
<dbReference type="SUPFAM" id="SSF103088">
    <property type="entry name" value="OmpA-like"/>
    <property type="match status" value="1"/>
</dbReference>
<protein>
    <submittedName>
        <fullName evidence="13">Surface protein/Bartonella adhesin BadA</fullName>
    </submittedName>
</protein>
<dbReference type="InterPro" id="IPR005594">
    <property type="entry name" value="YadA_C"/>
</dbReference>
<accession>A0A6I8MDP3</accession>
<keyword evidence="7" id="KW-0732">Signal</keyword>
<dbReference type="CDD" id="cd12820">
    <property type="entry name" value="LbR_YadA-like"/>
    <property type="match status" value="1"/>
</dbReference>
<proteinExistence type="inferred from homology"/>
<evidence type="ECO:0000256" key="1">
    <source>
        <dbReference type="ARBA" id="ARBA00004241"/>
    </source>
</evidence>
<dbReference type="PANTHER" id="PTHR30329:SF21">
    <property type="entry name" value="LIPOPROTEIN YIAD-RELATED"/>
    <property type="match status" value="1"/>
</dbReference>
<keyword evidence="10" id="KW-0998">Cell outer membrane</keyword>
<keyword evidence="14" id="KW-1185">Reference proteome</keyword>
<gene>
    <name evidence="13" type="ORF">OMES3154_00494</name>
</gene>
<reference evidence="13 14" key="1">
    <citation type="submission" date="2019-10" db="EMBL/GenBank/DDBJ databases">
        <authorList>
            <person name="Blom J."/>
        </authorList>
    </citation>
    <scope>NUCLEOTIDE SEQUENCE [LARGE SCALE GENOMIC DNA]</scope>
    <source>
        <strain evidence="13 14">ES3154-GLU</strain>
    </source>
</reference>
<keyword evidence="8" id="KW-0653">Protein transport</keyword>
<dbReference type="InterPro" id="IPR008635">
    <property type="entry name" value="Coiled_stalk_dom"/>
</dbReference>
<dbReference type="PANTHER" id="PTHR30329">
    <property type="entry name" value="STATOR ELEMENT OF FLAGELLAR MOTOR COMPLEX"/>
    <property type="match status" value="1"/>
</dbReference>
<dbReference type="Gene3D" id="2.150.10.10">
    <property type="entry name" value="Serralysin-like metalloprotease, C-terminal"/>
    <property type="match status" value="3"/>
</dbReference>
<evidence type="ECO:0000256" key="8">
    <source>
        <dbReference type="ARBA" id="ARBA00022927"/>
    </source>
</evidence>
<name>A0A6I8MDP3_9FUSO</name>
<evidence type="ECO:0000313" key="13">
    <source>
        <dbReference type="EMBL" id="VWL85211.1"/>
    </source>
</evidence>
<dbReference type="Pfam" id="PF03895">
    <property type="entry name" value="YadA_anchor"/>
    <property type="match status" value="1"/>
</dbReference>
<keyword evidence="5" id="KW-1134">Transmembrane beta strand</keyword>
<dbReference type="Pfam" id="PF05662">
    <property type="entry name" value="YadA_stalk"/>
    <property type="match status" value="1"/>
</dbReference>
<dbReference type="GO" id="GO:0015031">
    <property type="term" value="P:protein transport"/>
    <property type="evidence" value="ECO:0007669"/>
    <property type="project" value="UniProtKB-KW"/>
</dbReference>
<dbReference type="AlphaFoldDB" id="A0A6I8MDP3"/>
<evidence type="ECO:0000313" key="14">
    <source>
        <dbReference type="Proteomes" id="UP000419017"/>
    </source>
</evidence>
<evidence type="ECO:0000256" key="5">
    <source>
        <dbReference type="ARBA" id="ARBA00022452"/>
    </source>
</evidence>